<dbReference type="STRING" id="543526.Htur_1022"/>
<dbReference type="GO" id="GO:0050660">
    <property type="term" value="F:flavin adenine dinucleotide binding"/>
    <property type="evidence" value="ECO:0007669"/>
    <property type="project" value="InterPro"/>
</dbReference>
<name>D2RYL3_HALTV</name>
<keyword evidence="4" id="KW-1185">Reference proteome</keyword>
<protein>
    <submittedName>
        <fullName evidence="3">FAD linked oxidase domain-containing protein</fullName>
    </submittedName>
</protein>
<dbReference type="HOGENOM" id="CLU_2783976_0_0_2"/>
<dbReference type="Proteomes" id="UP000001903">
    <property type="component" value="Chromosome"/>
</dbReference>
<sequence>MRQFSDRSVYLNFPGFLEEGDEMMRTTFGPTYEWLALKDKYDPSNLFSRNQNSTPSGSAQTDGGASHK</sequence>
<dbReference type="InterPro" id="IPR012951">
    <property type="entry name" value="BBE"/>
</dbReference>
<evidence type="ECO:0000313" key="3">
    <source>
        <dbReference type="EMBL" id="ADB59914.1"/>
    </source>
</evidence>
<evidence type="ECO:0000256" key="1">
    <source>
        <dbReference type="SAM" id="MobiDB-lite"/>
    </source>
</evidence>
<evidence type="ECO:0000313" key="4">
    <source>
        <dbReference type="Proteomes" id="UP000001903"/>
    </source>
</evidence>
<evidence type="ECO:0000259" key="2">
    <source>
        <dbReference type="Pfam" id="PF08031"/>
    </source>
</evidence>
<reference evidence="3 4" key="1">
    <citation type="journal article" date="2010" name="Stand. Genomic Sci.">
        <title>Complete genome sequence of Haloterrigena turkmenica type strain (4k).</title>
        <authorList>
            <person name="Saunders E."/>
            <person name="Tindall B.J."/>
            <person name="Fahnrich R."/>
            <person name="Lapidus A."/>
            <person name="Copeland A."/>
            <person name="Del Rio T.G."/>
            <person name="Lucas S."/>
            <person name="Chen F."/>
            <person name="Tice H."/>
            <person name="Cheng J.F."/>
            <person name="Han C."/>
            <person name="Detter J.C."/>
            <person name="Bruce D."/>
            <person name="Goodwin L."/>
            <person name="Chain P."/>
            <person name="Pitluck S."/>
            <person name="Pati A."/>
            <person name="Ivanova N."/>
            <person name="Mavromatis K."/>
            <person name="Chen A."/>
            <person name="Palaniappan K."/>
            <person name="Land M."/>
            <person name="Hauser L."/>
            <person name="Chang Y.J."/>
            <person name="Jeffries C.D."/>
            <person name="Brettin T."/>
            <person name="Rohde M."/>
            <person name="Goker M."/>
            <person name="Bristow J."/>
            <person name="Eisen J.A."/>
            <person name="Markowitz V."/>
            <person name="Hugenholtz P."/>
            <person name="Klenk H.P."/>
            <person name="Kyrpides N.C."/>
        </authorList>
    </citation>
    <scope>NUCLEOTIDE SEQUENCE [LARGE SCALE GENOMIC DNA]</scope>
    <source>
        <strain evidence="4">ATCC 51198 / DSM 5511 / JCM 9101 / NCIMB 13204 / VKM B-1734 / 4k</strain>
    </source>
</reference>
<gene>
    <name evidence="3" type="ordered locus">Htur_1022</name>
</gene>
<dbReference type="Pfam" id="PF08031">
    <property type="entry name" value="BBE"/>
    <property type="match status" value="1"/>
</dbReference>
<dbReference type="eggNOG" id="arCOG00340">
    <property type="taxonomic scope" value="Archaea"/>
</dbReference>
<proteinExistence type="predicted"/>
<dbReference type="KEGG" id="htu:Htur_1022"/>
<feature type="domain" description="Berberine/berberine-like" evidence="2">
    <location>
        <begin position="10"/>
        <end position="52"/>
    </location>
</feature>
<accession>D2RYL3</accession>
<dbReference type="EMBL" id="CP001860">
    <property type="protein sequence ID" value="ADB59914.1"/>
    <property type="molecule type" value="Genomic_DNA"/>
</dbReference>
<feature type="region of interest" description="Disordered" evidence="1">
    <location>
        <begin position="45"/>
        <end position="68"/>
    </location>
</feature>
<organism evidence="3 4">
    <name type="scientific">Haloterrigena turkmenica (strain ATCC 51198 / DSM 5511 / JCM 9101 / NCIMB 13204 / VKM B-1734 / 4k)</name>
    <name type="common">Halococcus turkmenicus</name>
    <dbReference type="NCBI Taxonomy" id="543526"/>
    <lineage>
        <taxon>Archaea</taxon>
        <taxon>Methanobacteriati</taxon>
        <taxon>Methanobacteriota</taxon>
        <taxon>Stenosarchaea group</taxon>
        <taxon>Halobacteria</taxon>
        <taxon>Halobacteriales</taxon>
        <taxon>Natrialbaceae</taxon>
        <taxon>Haloterrigena</taxon>
    </lineage>
</organism>
<dbReference type="AlphaFoldDB" id="D2RYL3"/>
<dbReference type="GO" id="GO:0016491">
    <property type="term" value="F:oxidoreductase activity"/>
    <property type="evidence" value="ECO:0007669"/>
    <property type="project" value="InterPro"/>
</dbReference>